<dbReference type="RefSeq" id="WP_187762883.1">
    <property type="nucleotide sequence ID" value="NZ_CP061038.1"/>
</dbReference>
<dbReference type="KEGG" id="spap:H3Z74_05145"/>
<reference evidence="1 2" key="1">
    <citation type="submission" date="2020-09" db="EMBL/GenBank/DDBJ databases">
        <title>Sphingomonas sp., a new species isolated from pork steak.</title>
        <authorList>
            <person name="Heidler von Heilborn D."/>
        </authorList>
    </citation>
    <scope>NUCLEOTIDE SEQUENCE [LARGE SCALE GENOMIC DNA]</scope>
    <source>
        <strain evidence="2">S8-3T</strain>
    </source>
</reference>
<name>A0A7H0LLN9_9SPHN</name>
<dbReference type="Proteomes" id="UP000516148">
    <property type="component" value="Chromosome"/>
</dbReference>
<keyword evidence="2" id="KW-1185">Reference proteome</keyword>
<gene>
    <name evidence="1" type="ORF">H3Z74_05145</name>
</gene>
<protein>
    <submittedName>
        <fullName evidence="1">Uncharacterized protein</fullName>
    </submittedName>
</protein>
<evidence type="ECO:0000313" key="1">
    <source>
        <dbReference type="EMBL" id="QNQ10592.1"/>
    </source>
</evidence>
<accession>A0A7H0LLN9</accession>
<organism evidence="1 2">
    <name type="scientific">Sphingomonas alpina</name>
    <dbReference type="NCBI Taxonomy" id="653931"/>
    <lineage>
        <taxon>Bacteria</taxon>
        <taxon>Pseudomonadati</taxon>
        <taxon>Pseudomonadota</taxon>
        <taxon>Alphaproteobacteria</taxon>
        <taxon>Sphingomonadales</taxon>
        <taxon>Sphingomonadaceae</taxon>
        <taxon>Sphingomonas</taxon>
    </lineage>
</organism>
<evidence type="ECO:0000313" key="2">
    <source>
        <dbReference type="Proteomes" id="UP000516148"/>
    </source>
</evidence>
<dbReference type="EMBL" id="CP061038">
    <property type="protein sequence ID" value="QNQ10592.1"/>
    <property type="molecule type" value="Genomic_DNA"/>
</dbReference>
<proteinExistence type="predicted"/>
<sequence length="60" mass="6935">MPKRHNEITYIETRLAKTLRQAEHSSGECDRASHEGLADLYRSQLAELRKNLTMPNRALI</sequence>
<dbReference type="AlphaFoldDB" id="A0A7H0LLN9"/>